<feature type="binding site" evidence="13">
    <location>
        <position position="172"/>
    </location>
    <ligand>
        <name>ATP</name>
        <dbReference type="ChEBI" id="CHEBI:30616"/>
    </ligand>
</feature>
<comment type="catalytic activity">
    <reaction evidence="11 13">
        <text>(R)-pantoate + beta-alanine + ATP = (R)-pantothenate + AMP + diphosphate + H(+)</text>
        <dbReference type="Rhea" id="RHEA:10912"/>
        <dbReference type="ChEBI" id="CHEBI:15378"/>
        <dbReference type="ChEBI" id="CHEBI:15980"/>
        <dbReference type="ChEBI" id="CHEBI:29032"/>
        <dbReference type="ChEBI" id="CHEBI:30616"/>
        <dbReference type="ChEBI" id="CHEBI:33019"/>
        <dbReference type="ChEBI" id="CHEBI:57966"/>
        <dbReference type="ChEBI" id="CHEBI:456215"/>
        <dbReference type="EC" id="6.3.2.1"/>
    </reaction>
</comment>
<evidence type="ECO:0000256" key="13">
    <source>
        <dbReference type="HAMAP-Rule" id="MF_00158"/>
    </source>
</evidence>
<evidence type="ECO:0000256" key="5">
    <source>
        <dbReference type="ARBA" id="ARBA00014155"/>
    </source>
</evidence>
<keyword evidence="7 13" id="KW-0436">Ligase</keyword>
<dbReference type="Gene3D" id="3.30.1300.10">
    <property type="entry name" value="Pantoate-beta-alanine ligase, C-terminal domain"/>
    <property type="match status" value="1"/>
</dbReference>
<dbReference type="RefSeq" id="WP_006583957.1">
    <property type="nucleotide sequence ID" value="NZ_CM001377.1"/>
</dbReference>
<dbReference type="AlphaFoldDB" id="H0UNP8"/>
<dbReference type="GO" id="GO:0004592">
    <property type="term" value="F:pantoate-beta-alanine ligase activity"/>
    <property type="evidence" value="ECO:0007669"/>
    <property type="project" value="UniProtKB-UniRule"/>
</dbReference>
<feature type="binding site" evidence="13">
    <location>
        <position position="57"/>
    </location>
    <ligand>
        <name>beta-alanine</name>
        <dbReference type="ChEBI" id="CHEBI:57966"/>
    </ligand>
</feature>
<comment type="function">
    <text evidence="12 13">Catalyzes the condensation of pantoate with beta-alanine in an ATP-dependent reaction via a pantoyl-adenylate intermediate.</text>
</comment>
<dbReference type="CDD" id="cd00560">
    <property type="entry name" value="PanC"/>
    <property type="match status" value="1"/>
</dbReference>
<sequence length="279" mass="31186">MRLVRTPEELKIALKGAQQVGFVPTMGYLHKGHLSLAERCRRDNRTAVVSIFVNPTQFGPSEDLSRYPRDLNGDLELLRSAGVDLVFAPEPSHMYPSDFSTWVEETSLSKGLCGARRPGHFRGVCTVVLKLFNLVKPDRAYFGEKDYQQLKVIQRMVRDLNMDVDVIGCPIVREEDGLAMSSRNVYLSPEERELALCLSRAIQRAQEEALKGERSPKRIIDAALSAVPEDPRVQVEYVNLVDPETLEDLDELRSAARILLAVRVGTTRLIDNGPLSLGG</sequence>
<comment type="pathway">
    <text evidence="2 13">Cofactor biosynthesis; (R)-pantothenate biosynthesis; (R)-pantothenate from (R)-pantoate and beta-alanine: step 1/1.</text>
</comment>
<dbReference type="FunFam" id="3.40.50.620:FF:000114">
    <property type="entry name" value="Pantothenate synthetase"/>
    <property type="match status" value="1"/>
</dbReference>
<protein>
    <recommendedName>
        <fullName evidence="5 13">Pantothenate synthetase</fullName>
        <shortName evidence="13">PS</shortName>
        <ecNumber evidence="4 13">6.3.2.1</ecNumber>
    </recommendedName>
    <alternativeName>
        <fullName evidence="13">Pantoate--beta-alanine ligase</fullName>
    </alternativeName>
    <alternativeName>
        <fullName evidence="13">Pantoate-activating enzyme</fullName>
    </alternativeName>
</protein>
<evidence type="ECO:0000256" key="4">
    <source>
        <dbReference type="ARBA" id="ARBA00012219"/>
    </source>
</evidence>
<dbReference type="Pfam" id="PF02569">
    <property type="entry name" value="Pantoate_ligase"/>
    <property type="match status" value="1"/>
</dbReference>
<keyword evidence="10 13" id="KW-0067">ATP-binding</keyword>
<name>H0UNP8_9BACT</name>
<feature type="binding site" evidence="13">
    <location>
        <position position="149"/>
    </location>
    <ligand>
        <name>(R)-pantoate</name>
        <dbReference type="ChEBI" id="CHEBI:15980"/>
    </ligand>
</feature>
<dbReference type="GO" id="GO:0005829">
    <property type="term" value="C:cytosol"/>
    <property type="evidence" value="ECO:0007669"/>
    <property type="project" value="TreeGrafter"/>
</dbReference>
<dbReference type="UniPathway" id="UPA00028">
    <property type="reaction ID" value="UER00005"/>
</dbReference>
<evidence type="ECO:0000256" key="1">
    <source>
        <dbReference type="ARBA" id="ARBA00004496"/>
    </source>
</evidence>
<keyword evidence="15" id="KW-1185">Reference proteome</keyword>
<evidence type="ECO:0000256" key="12">
    <source>
        <dbReference type="ARBA" id="ARBA00055042"/>
    </source>
</evidence>
<evidence type="ECO:0000256" key="9">
    <source>
        <dbReference type="ARBA" id="ARBA00022741"/>
    </source>
</evidence>
<evidence type="ECO:0000313" key="14">
    <source>
        <dbReference type="EMBL" id="EHM10463.1"/>
    </source>
</evidence>
<dbReference type="PANTHER" id="PTHR21299:SF1">
    <property type="entry name" value="PANTOATE--BETA-ALANINE LIGASE"/>
    <property type="match status" value="1"/>
</dbReference>
<dbReference type="OrthoDB" id="9773087at2"/>
<feature type="binding site" evidence="13">
    <location>
        <begin position="180"/>
        <end position="183"/>
    </location>
    <ligand>
        <name>ATP</name>
        <dbReference type="ChEBI" id="CHEBI:30616"/>
    </ligand>
</feature>
<dbReference type="InterPro" id="IPR003721">
    <property type="entry name" value="Pantoate_ligase"/>
</dbReference>
<comment type="subunit">
    <text evidence="13">Homodimer.</text>
</comment>
<keyword evidence="9 13" id="KW-0547">Nucleotide-binding</keyword>
<keyword evidence="8 13" id="KW-0566">Pantothenate biosynthesis</keyword>
<dbReference type="Proteomes" id="UP000005730">
    <property type="component" value="Chromosome"/>
</dbReference>
<organism evidence="14 15">
    <name type="scientific">Thermanaerovibrio velox DSM 12556</name>
    <dbReference type="NCBI Taxonomy" id="926567"/>
    <lineage>
        <taxon>Bacteria</taxon>
        <taxon>Thermotogati</taxon>
        <taxon>Synergistota</taxon>
        <taxon>Synergistia</taxon>
        <taxon>Synergistales</taxon>
        <taxon>Synergistaceae</taxon>
        <taxon>Thermanaerovibrio</taxon>
    </lineage>
</organism>
<evidence type="ECO:0000256" key="2">
    <source>
        <dbReference type="ARBA" id="ARBA00004990"/>
    </source>
</evidence>
<dbReference type="GO" id="GO:0015940">
    <property type="term" value="P:pantothenate biosynthetic process"/>
    <property type="evidence" value="ECO:0007669"/>
    <property type="project" value="UniProtKB-UniRule"/>
</dbReference>
<dbReference type="eggNOG" id="COG0414">
    <property type="taxonomic scope" value="Bacteria"/>
</dbReference>
<dbReference type="PANTHER" id="PTHR21299">
    <property type="entry name" value="CYTIDYLATE KINASE/PANTOATE-BETA-ALANINE LIGASE"/>
    <property type="match status" value="1"/>
</dbReference>
<gene>
    <name evidence="13" type="primary">panC</name>
    <name evidence="14" type="ORF">TheveDRAFT_1344</name>
</gene>
<feature type="active site" description="Proton donor" evidence="13">
    <location>
        <position position="33"/>
    </location>
</feature>
<dbReference type="GO" id="GO:0005524">
    <property type="term" value="F:ATP binding"/>
    <property type="evidence" value="ECO:0007669"/>
    <property type="project" value="UniProtKB-KW"/>
</dbReference>
<evidence type="ECO:0000256" key="8">
    <source>
        <dbReference type="ARBA" id="ARBA00022655"/>
    </source>
</evidence>
<reference evidence="14 15" key="1">
    <citation type="submission" date="2011-10" db="EMBL/GenBank/DDBJ databases">
        <title>The Noncontiguous Finished genome of Thermanaerovibrio velox DSM 12556.</title>
        <authorList>
            <consortium name="US DOE Joint Genome Institute (JGI-PGF)"/>
            <person name="Lucas S."/>
            <person name="Copeland A."/>
            <person name="Lapidus A."/>
            <person name="Glavina del Rio T."/>
            <person name="Dalin E."/>
            <person name="Tice H."/>
            <person name="Bruce D."/>
            <person name="Goodwin L."/>
            <person name="Pitluck S."/>
            <person name="Peters L."/>
            <person name="Mikhailova N."/>
            <person name="Teshima H."/>
            <person name="Kyrpides N."/>
            <person name="Mavromatis K."/>
            <person name="Ivanova N."/>
            <person name="Markowitz V."/>
            <person name="Cheng J.-F."/>
            <person name="Hugenholtz P."/>
            <person name="Woyke T."/>
            <person name="Wu D."/>
            <person name="Spring S."/>
            <person name="Brambilla E.-M."/>
            <person name="Klenk H.-P."/>
            <person name="Eisen J.A."/>
        </authorList>
    </citation>
    <scope>NUCLEOTIDE SEQUENCE [LARGE SCALE GENOMIC DNA]</scope>
    <source>
        <strain evidence="14 15">DSM 12556</strain>
    </source>
</reference>
<dbReference type="SUPFAM" id="SSF52374">
    <property type="entry name" value="Nucleotidylyl transferase"/>
    <property type="match status" value="1"/>
</dbReference>
<dbReference type="NCBIfam" id="TIGR00018">
    <property type="entry name" value="panC"/>
    <property type="match status" value="1"/>
</dbReference>
<feature type="binding site" evidence="13">
    <location>
        <begin position="143"/>
        <end position="146"/>
    </location>
    <ligand>
        <name>ATP</name>
        <dbReference type="ChEBI" id="CHEBI:30616"/>
    </ligand>
</feature>
<feature type="binding site" evidence="13">
    <location>
        <begin position="26"/>
        <end position="33"/>
    </location>
    <ligand>
        <name>ATP</name>
        <dbReference type="ChEBI" id="CHEBI:30616"/>
    </ligand>
</feature>
<dbReference type="EMBL" id="CM001377">
    <property type="protein sequence ID" value="EHM10463.1"/>
    <property type="molecule type" value="Genomic_DNA"/>
</dbReference>
<comment type="subcellular location">
    <subcellularLocation>
        <location evidence="1 13">Cytoplasm</location>
    </subcellularLocation>
</comment>
<comment type="similarity">
    <text evidence="3 13">Belongs to the pantothenate synthetase family.</text>
</comment>
<dbReference type="HOGENOM" id="CLU_047148_0_0_0"/>
<proteinExistence type="inferred from homology"/>
<dbReference type="InterPro" id="IPR014729">
    <property type="entry name" value="Rossmann-like_a/b/a_fold"/>
</dbReference>
<dbReference type="Gene3D" id="3.40.50.620">
    <property type="entry name" value="HUPs"/>
    <property type="match status" value="1"/>
</dbReference>
<dbReference type="InterPro" id="IPR042176">
    <property type="entry name" value="Pantoate_ligase_C"/>
</dbReference>
<keyword evidence="6 13" id="KW-0963">Cytoplasm</keyword>
<evidence type="ECO:0000313" key="15">
    <source>
        <dbReference type="Proteomes" id="UP000005730"/>
    </source>
</evidence>
<comment type="miscellaneous">
    <text evidence="13">The reaction proceeds by a bi uni uni bi ping pong mechanism.</text>
</comment>
<evidence type="ECO:0000256" key="3">
    <source>
        <dbReference type="ARBA" id="ARBA00009256"/>
    </source>
</evidence>
<evidence type="ECO:0000256" key="10">
    <source>
        <dbReference type="ARBA" id="ARBA00022840"/>
    </source>
</evidence>
<feature type="binding site" evidence="13">
    <location>
        <position position="57"/>
    </location>
    <ligand>
        <name>(R)-pantoate</name>
        <dbReference type="ChEBI" id="CHEBI:15980"/>
    </ligand>
</feature>
<dbReference type="HAMAP" id="MF_00158">
    <property type="entry name" value="PanC"/>
    <property type="match status" value="1"/>
</dbReference>
<dbReference type="STRING" id="926567.TheveDRAFT_1344"/>
<dbReference type="EC" id="6.3.2.1" evidence="4 13"/>
<evidence type="ECO:0000256" key="11">
    <source>
        <dbReference type="ARBA" id="ARBA00048258"/>
    </source>
</evidence>
<accession>H0UNP8</accession>
<evidence type="ECO:0000256" key="6">
    <source>
        <dbReference type="ARBA" id="ARBA00022490"/>
    </source>
</evidence>
<evidence type="ECO:0000256" key="7">
    <source>
        <dbReference type="ARBA" id="ARBA00022598"/>
    </source>
</evidence>
<dbReference type="FunFam" id="3.30.1300.10:FF:000001">
    <property type="entry name" value="Pantothenate synthetase"/>
    <property type="match status" value="1"/>
</dbReference>